<feature type="region of interest" description="Disordered" evidence="4">
    <location>
        <begin position="157"/>
        <end position="179"/>
    </location>
</feature>
<dbReference type="SMART" id="SM00322">
    <property type="entry name" value="KH"/>
    <property type="match status" value="2"/>
</dbReference>
<dbReference type="InterPro" id="IPR013761">
    <property type="entry name" value="SAM/pointed_sf"/>
</dbReference>
<dbReference type="SMART" id="SM00454">
    <property type="entry name" value="SAM"/>
    <property type="match status" value="1"/>
</dbReference>
<protein>
    <submittedName>
        <fullName evidence="6">DgyrCDS7356</fullName>
    </submittedName>
</protein>
<feature type="domain" description="SAM" evidence="5">
    <location>
        <begin position="702"/>
        <end position="765"/>
    </location>
</feature>
<dbReference type="Gene3D" id="3.30.310.270">
    <property type="match status" value="1"/>
</dbReference>
<dbReference type="Gene3D" id="1.10.150.50">
    <property type="entry name" value="Transcription Factor, Ets-1"/>
    <property type="match status" value="1"/>
</dbReference>
<comment type="caution">
    <text evidence="6">The sequence shown here is derived from an EMBL/GenBank/DDBJ whole genome shotgun (WGS) entry which is preliminary data.</text>
</comment>
<comment type="similarity">
    <text evidence="1">Belongs to the BicC family.</text>
</comment>
<keyword evidence="2" id="KW-0677">Repeat</keyword>
<keyword evidence="3" id="KW-0694">RNA-binding</keyword>
<feature type="compositionally biased region" description="Polar residues" evidence="4">
    <location>
        <begin position="161"/>
        <end position="176"/>
    </location>
</feature>
<sequence>MADNTDNNNNFSSQETISRSSEESCEQQNDPSEIEERFRIDRKKLEQMLKNELSNSEYGTEAEEFFEKVMKATSTTITWPSRLKIGAKSKKDPHIKVFGTAENIQLAKEHVMRVLDSKSQRVTLKIEVPYTEHSHVIGKGGQNIRKVMEKTNCHIHFPDSNRGNTQDKSNQVSISGSPKGVEEARDKIRALQPLLVSFEIAASLVPAQYLDSSSEAIEQLQYGNNVTIMTKYRGNTIVIAVRSSAWNVNAIKVIISELSNGRLMQIPVKLQMEMSHQHHAALIGRHCSALNQAMTLSQTKIQLSEISTCKRYTATIVGFFDSVFVARQIILGYLPIVLMFDAKEDAPFDQASVNTLASELELNVHIKPKPKQSSKSVNVKTKEQNIIKAFQSRQRLLCLSSEDNVPTRPESSIPPPVTNSYYHQPVVLLAPSSQMPPSYLYTPTRVVQSMKPPESERKANGAPTKSHTSTLNSAQWHQTKDAKPLDRNLATESKSNQNNDSFSGKDINLKLTSSTNSLPDVRPPPGLTKACGSYSFGCTEMKTKFGEAGLAKRSQGSAKLLDELFKSKRTPFAVSDVSGTSPASCESGVELDSDDTFLNEQRKAPGANRPTRISNHFDSSLIENNVLFAPNRKNYEERKHLADLAIQKRPEGETRSPTNFFSGYGFSKSMSCTPLENSVRNIMLQSSELCTMPENDPKNDIDSIAAVSDILHQNDLDKYITKFAEEEIDMSTFLTLNESDLKELHIDTFGARRKIILLIKNLQTAAKNHETSDTTSMLLDNYCTRPKSEVDPSQSSTW</sequence>
<dbReference type="InterPro" id="IPR047554">
    <property type="entry name" value="BICC1_KH-I_rpt2"/>
</dbReference>
<dbReference type="InterPro" id="IPR004087">
    <property type="entry name" value="KH_dom"/>
</dbReference>
<dbReference type="SUPFAM" id="SSF54791">
    <property type="entry name" value="Eukaryotic type KH-domain (KH-domain type I)"/>
    <property type="match status" value="2"/>
</dbReference>
<reference evidence="6 7" key="1">
    <citation type="submission" date="2020-08" db="EMBL/GenBank/DDBJ databases">
        <authorList>
            <person name="Hejnol A."/>
        </authorList>
    </citation>
    <scope>NUCLEOTIDE SEQUENCE [LARGE SCALE GENOMIC DNA]</scope>
</reference>
<evidence type="ECO:0000313" key="6">
    <source>
        <dbReference type="EMBL" id="CAD5118671.1"/>
    </source>
</evidence>
<dbReference type="PROSITE" id="PS50084">
    <property type="entry name" value="KH_TYPE_1"/>
    <property type="match status" value="1"/>
</dbReference>
<dbReference type="OrthoDB" id="271862at2759"/>
<dbReference type="Pfam" id="PF22985">
    <property type="entry name" value="KH_BICC1"/>
    <property type="match status" value="1"/>
</dbReference>
<dbReference type="Pfam" id="PF00013">
    <property type="entry name" value="KH_1"/>
    <property type="match status" value="1"/>
</dbReference>
<dbReference type="Pfam" id="PF24234">
    <property type="entry name" value="KH_BICC1_1st"/>
    <property type="match status" value="1"/>
</dbReference>
<dbReference type="GO" id="GO:0003723">
    <property type="term" value="F:RNA binding"/>
    <property type="evidence" value="ECO:0007669"/>
    <property type="project" value="UniProtKB-UniRule"/>
</dbReference>
<dbReference type="PANTHER" id="PTHR10627">
    <property type="entry name" value="SCP160"/>
    <property type="match status" value="1"/>
</dbReference>
<evidence type="ECO:0000256" key="1">
    <source>
        <dbReference type="ARBA" id="ARBA00007662"/>
    </source>
</evidence>
<proteinExistence type="inferred from homology"/>
<feature type="compositionally biased region" description="Polar residues" evidence="4">
    <location>
        <begin position="463"/>
        <end position="477"/>
    </location>
</feature>
<feature type="compositionally biased region" description="Polar residues" evidence="4">
    <location>
        <begin position="1"/>
        <end position="19"/>
    </location>
</feature>
<keyword evidence="7" id="KW-1185">Reference proteome</keyword>
<dbReference type="GO" id="GO:0005737">
    <property type="term" value="C:cytoplasm"/>
    <property type="evidence" value="ECO:0007669"/>
    <property type="project" value="TreeGrafter"/>
</dbReference>
<dbReference type="CDD" id="cd22420">
    <property type="entry name" value="KH-I_BICC1_rpt1"/>
    <property type="match status" value="1"/>
</dbReference>
<feature type="region of interest" description="Disordered" evidence="4">
    <location>
        <begin position="447"/>
        <end position="484"/>
    </location>
</feature>
<dbReference type="AlphaFoldDB" id="A0A7I8VSG4"/>
<accession>A0A7I8VSG4</accession>
<evidence type="ECO:0000256" key="3">
    <source>
        <dbReference type="PROSITE-ProRule" id="PRU00117"/>
    </source>
</evidence>
<dbReference type="PANTHER" id="PTHR10627:SF69">
    <property type="entry name" value="PROTEIN BICAUDAL C"/>
    <property type="match status" value="1"/>
</dbReference>
<dbReference type="SUPFAM" id="SSF47769">
    <property type="entry name" value="SAM/Pointed domain"/>
    <property type="match status" value="1"/>
</dbReference>
<dbReference type="Proteomes" id="UP000549394">
    <property type="component" value="Unassembled WGS sequence"/>
</dbReference>
<dbReference type="CDD" id="cd22421">
    <property type="entry name" value="KH-I_BICC1_rpt2"/>
    <property type="match status" value="1"/>
</dbReference>
<dbReference type="Pfam" id="PF00536">
    <property type="entry name" value="SAM_1"/>
    <property type="match status" value="1"/>
</dbReference>
<dbReference type="EMBL" id="CAJFCJ010000009">
    <property type="protein sequence ID" value="CAD5118671.1"/>
    <property type="molecule type" value="Genomic_DNA"/>
</dbReference>
<dbReference type="InterPro" id="IPR036612">
    <property type="entry name" value="KH_dom_type_1_sf"/>
</dbReference>
<feature type="region of interest" description="Disordered" evidence="4">
    <location>
        <begin position="1"/>
        <end position="37"/>
    </location>
</feature>
<dbReference type="InterPro" id="IPR004088">
    <property type="entry name" value="KH_dom_type_1"/>
</dbReference>
<dbReference type="InterPro" id="IPR001660">
    <property type="entry name" value="SAM"/>
</dbReference>
<dbReference type="InterPro" id="IPR047549">
    <property type="entry name" value="BICC1_KH-I_rpt1"/>
</dbReference>
<dbReference type="Gene3D" id="3.30.1370.10">
    <property type="entry name" value="K Homology domain, type 1"/>
    <property type="match status" value="1"/>
</dbReference>
<organism evidence="6 7">
    <name type="scientific">Dimorphilus gyrociliatus</name>
    <dbReference type="NCBI Taxonomy" id="2664684"/>
    <lineage>
        <taxon>Eukaryota</taxon>
        <taxon>Metazoa</taxon>
        <taxon>Spiralia</taxon>
        <taxon>Lophotrochozoa</taxon>
        <taxon>Annelida</taxon>
        <taxon>Polychaeta</taxon>
        <taxon>Polychaeta incertae sedis</taxon>
        <taxon>Dinophilidae</taxon>
        <taxon>Dimorphilus</taxon>
    </lineage>
</organism>
<dbReference type="InterPro" id="IPR054727">
    <property type="entry name" value="BICC1_KH"/>
</dbReference>
<dbReference type="PROSITE" id="PS50105">
    <property type="entry name" value="SAM_DOMAIN"/>
    <property type="match status" value="1"/>
</dbReference>
<name>A0A7I8VSG4_9ANNE</name>
<evidence type="ECO:0000313" key="7">
    <source>
        <dbReference type="Proteomes" id="UP000549394"/>
    </source>
</evidence>
<evidence type="ECO:0000256" key="4">
    <source>
        <dbReference type="SAM" id="MobiDB-lite"/>
    </source>
</evidence>
<gene>
    <name evidence="6" type="ORF">DGYR_LOCUS7008</name>
</gene>
<evidence type="ECO:0000259" key="5">
    <source>
        <dbReference type="PROSITE" id="PS50105"/>
    </source>
</evidence>
<evidence type="ECO:0000256" key="2">
    <source>
        <dbReference type="ARBA" id="ARBA00022737"/>
    </source>
</evidence>